<protein>
    <recommendedName>
        <fullName evidence="4">SGNH hydrolase-type esterase domain-containing protein</fullName>
    </recommendedName>
</protein>
<dbReference type="Proteomes" id="UP000005408">
    <property type="component" value="Unassembled WGS sequence"/>
</dbReference>
<feature type="compositionally biased region" description="Polar residues" evidence="1">
    <location>
        <begin position="90"/>
        <end position="108"/>
    </location>
</feature>
<evidence type="ECO:0008006" key="4">
    <source>
        <dbReference type="Google" id="ProtNLM"/>
    </source>
</evidence>
<dbReference type="SUPFAM" id="SSF52266">
    <property type="entry name" value="SGNH hydrolase"/>
    <property type="match status" value="1"/>
</dbReference>
<dbReference type="CDD" id="cd00229">
    <property type="entry name" value="SGNH_hydrolase"/>
    <property type="match status" value="1"/>
</dbReference>
<reference evidence="2" key="1">
    <citation type="submission" date="2022-08" db="UniProtKB">
        <authorList>
            <consortium name="EnsemblMetazoa"/>
        </authorList>
    </citation>
    <scope>IDENTIFICATION</scope>
    <source>
        <strain evidence="2">05x7-T-G4-1.051#20</strain>
    </source>
</reference>
<dbReference type="AlphaFoldDB" id="A0A8W8LTZ2"/>
<sequence>MPPKKHKKGNQNVQGKPAKRIRRPSRRIIEATSAVSETSDVHVPCAPASTSGGETINVNLDHLPSASQVIPQSSSSDRQDPSRQPRPQGQLPTDQSLQHSVGTSATGTTINFSPDALSVQNSAFNQSSVGSVVENQCIWGLITGEQVQVSRPAAEMSIGDPIGSRVPVAIREKIWAGAYIDLPLLLKQARDLRTDPHITGELVIKNGQLVIEKQHLKPINNINTWTTAFTIFMSIYLEKFPETRGEVIMGLVIPFVMPRGPEPKPSTRGPTLTGLGQDSNPAKVPVSYLGPSATAMPLIGGPALSTPAGLDIDANIAEDPTLKPIARGKTKSVRCIPLYSLGSTPIVYNNLCIELDSYPFQNDKLQLVRAQGLGQGQFLVHFDGKPLTRYQFSAILAKSLQFCEGCKKVIWVMGSSIVYWAARSACIRPGGKHLTLQDKNINILWFGVRGMRWKDFDPLFDNKLKSNPPPDYLVVHLGSNDLGILCGVELIHTVKCSLLRCKVLVPGLTIIWSDMLPRLYWHNAKSASKVDATRKAVNRAVKQFLRQEGGLVIRHPTITFAQKQLFRYDGTHLNDLGNAAFLNSLQGGLETMVCSSSNITVFPDDQ</sequence>
<feature type="compositionally biased region" description="Polar residues" evidence="1">
    <location>
        <begin position="48"/>
        <end position="58"/>
    </location>
</feature>
<dbReference type="EnsemblMetazoa" id="G29718.1">
    <property type="protein sequence ID" value="G29718.1:cds"/>
    <property type="gene ID" value="G29718"/>
</dbReference>
<proteinExistence type="predicted"/>
<organism evidence="2 3">
    <name type="scientific">Magallana gigas</name>
    <name type="common">Pacific oyster</name>
    <name type="synonym">Crassostrea gigas</name>
    <dbReference type="NCBI Taxonomy" id="29159"/>
    <lineage>
        <taxon>Eukaryota</taxon>
        <taxon>Metazoa</taxon>
        <taxon>Spiralia</taxon>
        <taxon>Lophotrochozoa</taxon>
        <taxon>Mollusca</taxon>
        <taxon>Bivalvia</taxon>
        <taxon>Autobranchia</taxon>
        <taxon>Pteriomorphia</taxon>
        <taxon>Ostreida</taxon>
        <taxon>Ostreoidea</taxon>
        <taxon>Ostreidae</taxon>
        <taxon>Magallana</taxon>
    </lineage>
</organism>
<feature type="region of interest" description="Disordered" evidence="1">
    <location>
        <begin position="1"/>
        <end position="108"/>
    </location>
</feature>
<dbReference type="InterPro" id="IPR036514">
    <property type="entry name" value="SGNH_hydro_sf"/>
</dbReference>
<evidence type="ECO:0000313" key="3">
    <source>
        <dbReference type="Proteomes" id="UP000005408"/>
    </source>
</evidence>
<name>A0A8W8LTZ2_MAGGI</name>
<evidence type="ECO:0000256" key="1">
    <source>
        <dbReference type="SAM" id="MobiDB-lite"/>
    </source>
</evidence>
<accession>A0A8W8LTZ2</accession>
<dbReference type="PANTHER" id="PTHR35558:SF1">
    <property type="entry name" value="ENDONUCLEASE_EXONUCLEASE_PHOSPHATASE DOMAIN-CONTAINING PROTEIN"/>
    <property type="match status" value="1"/>
</dbReference>
<feature type="compositionally biased region" description="Basic residues" evidence="1">
    <location>
        <begin position="17"/>
        <end position="26"/>
    </location>
</feature>
<evidence type="ECO:0000313" key="2">
    <source>
        <dbReference type="EnsemblMetazoa" id="G29718.1:cds"/>
    </source>
</evidence>
<keyword evidence="3" id="KW-1185">Reference proteome</keyword>
<dbReference type="Gene3D" id="3.40.50.1110">
    <property type="entry name" value="SGNH hydrolase"/>
    <property type="match status" value="1"/>
</dbReference>
<feature type="compositionally biased region" description="Low complexity" evidence="1">
    <location>
        <begin position="64"/>
        <end position="76"/>
    </location>
</feature>
<dbReference type="PANTHER" id="PTHR35558">
    <property type="entry name" value="SGNH_HYDRO DOMAIN-CONTAINING PROTEIN"/>
    <property type="match status" value="1"/>
</dbReference>